<dbReference type="GO" id="GO:0006313">
    <property type="term" value="P:DNA transposition"/>
    <property type="evidence" value="ECO:0007669"/>
    <property type="project" value="UniProtKB-UniRule"/>
</dbReference>
<feature type="active site" evidence="10">
    <location>
        <position position="162"/>
    </location>
</feature>
<dbReference type="SUPFAM" id="SSF56349">
    <property type="entry name" value="DNA breaking-rejoining enzymes"/>
    <property type="match status" value="1"/>
</dbReference>
<dbReference type="PANTHER" id="PTHR30349">
    <property type="entry name" value="PHAGE INTEGRASE-RELATED"/>
    <property type="match status" value="1"/>
</dbReference>
<evidence type="ECO:0000313" key="14">
    <source>
        <dbReference type="Proteomes" id="UP000315017"/>
    </source>
</evidence>
<accession>A0A517YNX7</accession>
<dbReference type="AlphaFoldDB" id="A0A517YNX7"/>
<keyword evidence="4 10" id="KW-0132">Cell division</keyword>
<dbReference type="InterPro" id="IPR050090">
    <property type="entry name" value="Tyrosine_recombinase_XerCD"/>
</dbReference>
<reference evidence="13 14" key="1">
    <citation type="submission" date="2019-02" db="EMBL/GenBank/DDBJ databases">
        <title>Deep-cultivation of Planctomycetes and their phenomic and genomic characterization uncovers novel biology.</title>
        <authorList>
            <person name="Wiegand S."/>
            <person name="Jogler M."/>
            <person name="Boedeker C."/>
            <person name="Pinto D."/>
            <person name="Vollmers J."/>
            <person name="Rivas-Marin E."/>
            <person name="Kohn T."/>
            <person name="Peeters S.H."/>
            <person name="Heuer A."/>
            <person name="Rast P."/>
            <person name="Oberbeckmann S."/>
            <person name="Bunk B."/>
            <person name="Jeske O."/>
            <person name="Meyerdierks A."/>
            <person name="Storesund J.E."/>
            <person name="Kallscheuer N."/>
            <person name="Luecker S."/>
            <person name="Lage O.M."/>
            <person name="Pohl T."/>
            <person name="Merkel B.J."/>
            <person name="Hornburger P."/>
            <person name="Mueller R.-W."/>
            <person name="Bruemmer F."/>
            <person name="Labrenz M."/>
            <person name="Spormann A.M."/>
            <person name="Op den Camp H."/>
            <person name="Overmann J."/>
            <person name="Amann R."/>
            <person name="Jetten M.S.M."/>
            <person name="Mascher T."/>
            <person name="Medema M.H."/>
            <person name="Devos D.P."/>
            <person name="Kaster A.-K."/>
            <person name="Ovreas L."/>
            <person name="Rohde M."/>
            <person name="Galperin M.Y."/>
            <person name="Jogler C."/>
        </authorList>
    </citation>
    <scope>NUCLEOTIDE SEQUENCE [LARGE SCALE GENOMIC DNA]</scope>
    <source>
        <strain evidence="13 14">ETA_A8</strain>
    </source>
</reference>
<dbReference type="GO" id="GO:0005737">
    <property type="term" value="C:cytoplasm"/>
    <property type="evidence" value="ECO:0007669"/>
    <property type="project" value="UniProtKB-SubCell"/>
</dbReference>
<evidence type="ECO:0000256" key="1">
    <source>
        <dbReference type="ARBA" id="ARBA00004496"/>
    </source>
</evidence>
<dbReference type="PROSITE" id="PS51898">
    <property type="entry name" value="TYR_RECOMBINASE"/>
    <property type="match status" value="1"/>
</dbReference>
<dbReference type="KEGG" id="aagg:ETAA8_70930"/>
<dbReference type="PROSITE" id="PS51900">
    <property type="entry name" value="CB"/>
    <property type="match status" value="1"/>
</dbReference>
<dbReference type="EMBL" id="CP036274">
    <property type="protein sequence ID" value="QDU31931.1"/>
    <property type="molecule type" value="Genomic_DNA"/>
</dbReference>
<organism evidence="13 14">
    <name type="scientific">Anatilimnocola aggregata</name>
    <dbReference type="NCBI Taxonomy" id="2528021"/>
    <lineage>
        <taxon>Bacteria</taxon>
        <taxon>Pseudomonadati</taxon>
        <taxon>Planctomycetota</taxon>
        <taxon>Planctomycetia</taxon>
        <taxon>Pirellulales</taxon>
        <taxon>Pirellulaceae</taxon>
        <taxon>Anatilimnocola</taxon>
    </lineage>
</organism>
<evidence type="ECO:0000259" key="11">
    <source>
        <dbReference type="PROSITE" id="PS51898"/>
    </source>
</evidence>
<dbReference type="InterPro" id="IPR010998">
    <property type="entry name" value="Integrase_recombinase_N"/>
</dbReference>
<sequence>MPPRKTLKVVQAAPAAGGQTARWVTLCLDYLRTECHLAANSISAYTRDLKRLQEWLGDRAVPNLTVRDLSNYLAWLQQKKLAPTSISRHMAALKVFFRFLQVEGVLKENPAELLATQKQWQRVPDVLSAKLVKELVGAPQPYDPFPRRDRALLELLYATGCRVSEVSSLQMRDLHLEERHCLVHGKGSKQRLVPLGEGALNTLRDYLATERPLFVAAARTPPNWVLLSRRGKQLRREAIWELIKRYVARVGGPASASPHTMRHSFATHLLSGGADLRQVQELLGHASIATTQIYTHVDQTRLKKVHQQYHPRA</sequence>
<feature type="active site" evidence="10">
    <location>
        <position position="285"/>
    </location>
</feature>
<feature type="domain" description="Tyr recombinase" evidence="11">
    <location>
        <begin position="122"/>
        <end position="307"/>
    </location>
</feature>
<keyword evidence="14" id="KW-1185">Reference proteome</keyword>
<evidence type="ECO:0000256" key="7">
    <source>
        <dbReference type="ARBA" id="ARBA00023125"/>
    </source>
</evidence>
<evidence type="ECO:0000256" key="3">
    <source>
        <dbReference type="ARBA" id="ARBA00022490"/>
    </source>
</evidence>
<dbReference type="RefSeq" id="WP_145099909.1">
    <property type="nucleotide sequence ID" value="NZ_CP036274.1"/>
</dbReference>
<comment type="similarity">
    <text evidence="2">Belongs to the 'phage' integrase family. XerD subfamily.</text>
</comment>
<keyword evidence="7 10" id="KW-0238">DNA-binding</keyword>
<proteinExistence type="inferred from homology"/>
<keyword evidence="6 10" id="KW-0229">DNA integration</keyword>
<dbReference type="Pfam" id="PF00589">
    <property type="entry name" value="Phage_integrase"/>
    <property type="match status" value="1"/>
</dbReference>
<dbReference type="InterPro" id="IPR023009">
    <property type="entry name" value="Tyrosine_recombinase_XerC/XerD"/>
</dbReference>
<evidence type="ECO:0000256" key="9">
    <source>
        <dbReference type="ARBA" id="ARBA00023306"/>
    </source>
</evidence>
<dbReference type="InterPro" id="IPR044068">
    <property type="entry name" value="CB"/>
</dbReference>
<dbReference type="HAMAP" id="MF_01808">
    <property type="entry name" value="Recomb_XerC_XerD"/>
    <property type="match status" value="1"/>
</dbReference>
<dbReference type="InterPro" id="IPR013762">
    <property type="entry name" value="Integrase-like_cat_sf"/>
</dbReference>
<protein>
    <recommendedName>
        <fullName evidence="10">Tyrosine recombinase XerC</fullName>
    </recommendedName>
</protein>
<keyword evidence="8 10" id="KW-0233">DNA recombination</keyword>
<dbReference type="Proteomes" id="UP000315017">
    <property type="component" value="Chromosome"/>
</dbReference>
<evidence type="ECO:0000256" key="2">
    <source>
        <dbReference type="ARBA" id="ARBA00010450"/>
    </source>
</evidence>
<keyword evidence="9 10" id="KW-0131">Cell cycle</keyword>
<dbReference type="PANTHER" id="PTHR30349:SF81">
    <property type="entry name" value="TYROSINE RECOMBINASE XERC"/>
    <property type="match status" value="1"/>
</dbReference>
<dbReference type="Pfam" id="PF02899">
    <property type="entry name" value="Phage_int_SAM_1"/>
    <property type="match status" value="1"/>
</dbReference>
<feature type="active site" description="O-(3'-phospho-DNA)-tyrosine intermediate" evidence="10">
    <location>
        <position position="294"/>
    </location>
</feature>
<dbReference type="Gene3D" id="1.10.443.10">
    <property type="entry name" value="Intergrase catalytic core"/>
    <property type="match status" value="1"/>
</dbReference>
<name>A0A517YNX7_9BACT</name>
<evidence type="ECO:0000256" key="4">
    <source>
        <dbReference type="ARBA" id="ARBA00022618"/>
    </source>
</evidence>
<feature type="active site" evidence="10">
    <location>
        <position position="186"/>
    </location>
</feature>
<dbReference type="InterPro" id="IPR011010">
    <property type="entry name" value="DNA_brk_join_enz"/>
</dbReference>
<dbReference type="NCBIfam" id="TIGR02225">
    <property type="entry name" value="recomb_XerD"/>
    <property type="match status" value="1"/>
</dbReference>
<dbReference type="InterPro" id="IPR004107">
    <property type="entry name" value="Integrase_SAM-like_N"/>
</dbReference>
<dbReference type="GO" id="GO:0051301">
    <property type="term" value="P:cell division"/>
    <property type="evidence" value="ECO:0007669"/>
    <property type="project" value="UniProtKB-KW"/>
</dbReference>
<evidence type="ECO:0000256" key="5">
    <source>
        <dbReference type="ARBA" id="ARBA00022829"/>
    </source>
</evidence>
<dbReference type="GO" id="GO:0003677">
    <property type="term" value="F:DNA binding"/>
    <property type="evidence" value="ECO:0007669"/>
    <property type="project" value="UniProtKB-UniRule"/>
</dbReference>
<keyword evidence="3 10" id="KW-0963">Cytoplasm</keyword>
<evidence type="ECO:0000256" key="10">
    <source>
        <dbReference type="HAMAP-Rule" id="MF_01808"/>
    </source>
</evidence>
<dbReference type="GO" id="GO:0009037">
    <property type="term" value="F:tyrosine-based site-specific recombinase activity"/>
    <property type="evidence" value="ECO:0007669"/>
    <property type="project" value="UniProtKB-UniRule"/>
</dbReference>
<feature type="domain" description="Core-binding (CB)" evidence="12">
    <location>
        <begin position="18"/>
        <end position="101"/>
    </location>
</feature>
<comment type="subunit">
    <text evidence="10">Forms a cyclic heterotetrameric complex composed of two molecules of XerC and two molecules of XerD.</text>
</comment>
<comment type="subcellular location">
    <subcellularLocation>
        <location evidence="1 10">Cytoplasm</location>
    </subcellularLocation>
</comment>
<dbReference type="GO" id="GO:0007059">
    <property type="term" value="P:chromosome segregation"/>
    <property type="evidence" value="ECO:0007669"/>
    <property type="project" value="UniProtKB-UniRule"/>
</dbReference>
<dbReference type="InterPro" id="IPR002104">
    <property type="entry name" value="Integrase_catalytic"/>
</dbReference>
<dbReference type="Gene3D" id="1.10.150.130">
    <property type="match status" value="1"/>
</dbReference>
<keyword evidence="5 10" id="KW-0159">Chromosome partition</keyword>
<dbReference type="OrthoDB" id="9801717at2"/>
<evidence type="ECO:0000259" key="12">
    <source>
        <dbReference type="PROSITE" id="PS51900"/>
    </source>
</evidence>
<evidence type="ECO:0000313" key="13">
    <source>
        <dbReference type="EMBL" id="QDU31931.1"/>
    </source>
</evidence>
<feature type="active site" evidence="10">
    <location>
        <position position="259"/>
    </location>
</feature>
<evidence type="ECO:0000256" key="8">
    <source>
        <dbReference type="ARBA" id="ARBA00023172"/>
    </source>
</evidence>
<dbReference type="CDD" id="cd00798">
    <property type="entry name" value="INT_XerDC_C"/>
    <property type="match status" value="1"/>
</dbReference>
<comment type="function">
    <text evidence="10">Site-specific tyrosine recombinase, which acts by catalyzing the cutting and rejoining of the recombining DNA molecules. The XerC-XerD complex is essential to convert dimers of the bacterial chromosome into monomers to permit their segregation at cell division. It also contributes to the segregational stability of plasmids.</text>
</comment>
<evidence type="ECO:0000256" key="6">
    <source>
        <dbReference type="ARBA" id="ARBA00022908"/>
    </source>
</evidence>
<feature type="active site" evidence="10">
    <location>
        <position position="262"/>
    </location>
</feature>
<dbReference type="InterPro" id="IPR011932">
    <property type="entry name" value="Recomb_XerD"/>
</dbReference>
<gene>
    <name evidence="13" type="primary">xerD_5</name>
    <name evidence="10" type="synonym">xerC</name>
    <name evidence="13" type="ORF">ETAA8_70930</name>
</gene>
<dbReference type="NCBIfam" id="NF001399">
    <property type="entry name" value="PRK00283.1"/>
    <property type="match status" value="1"/>
</dbReference>
<comment type="similarity">
    <text evidence="10">Belongs to the 'phage' integrase family. XerC subfamily.</text>
</comment>